<evidence type="ECO:0000313" key="1">
    <source>
        <dbReference type="EMBL" id="RNA20294.1"/>
    </source>
</evidence>
<organism evidence="1 2">
    <name type="scientific">Brachionus plicatilis</name>
    <name type="common">Marine rotifer</name>
    <name type="synonym">Brachionus muelleri</name>
    <dbReference type="NCBI Taxonomy" id="10195"/>
    <lineage>
        <taxon>Eukaryota</taxon>
        <taxon>Metazoa</taxon>
        <taxon>Spiralia</taxon>
        <taxon>Gnathifera</taxon>
        <taxon>Rotifera</taxon>
        <taxon>Eurotatoria</taxon>
        <taxon>Monogononta</taxon>
        <taxon>Pseudotrocha</taxon>
        <taxon>Ploima</taxon>
        <taxon>Brachionidae</taxon>
        <taxon>Brachionus</taxon>
    </lineage>
</organism>
<evidence type="ECO:0000313" key="2">
    <source>
        <dbReference type="Proteomes" id="UP000276133"/>
    </source>
</evidence>
<comment type="caution">
    <text evidence="1">The sequence shown here is derived from an EMBL/GenBank/DDBJ whole genome shotgun (WGS) entry which is preliminary data.</text>
</comment>
<sequence>MYHSRLRSHMIDFLINIHFETYLMGKFIYWDIFYKSLLKGFVKFSTKEQSKFKINSVNAEWCNIQSCINYLRDVQRLISDRLLDVTMSQYYTVITSTHNIELDRLLEFGIIIVLPIEYCLEVF</sequence>
<name>A0A3M7RA60_BRAPC</name>
<reference evidence="1 2" key="1">
    <citation type="journal article" date="2018" name="Sci. Rep.">
        <title>Genomic signatures of local adaptation to the degree of environmental predictability in rotifers.</title>
        <authorList>
            <person name="Franch-Gras L."/>
            <person name="Hahn C."/>
            <person name="Garcia-Roger E.M."/>
            <person name="Carmona M.J."/>
            <person name="Serra M."/>
            <person name="Gomez A."/>
        </authorList>
    </citation>
    <scope>NUCLEOTIDE SEQUENCE [LARGE SCALE GENOMIC DNA]</scope>
    <source>
        <strain evidence="1">HYR1</strain>
    </source>
</reference>
<proteinExistence type="predicted"/>
<accession>A0A3M7RA60</accession>
<gene>
    <name evidence="1" type="ORF">BpHYR1_031911</name>
</gene>
<dbReference type="AlphaFoldDB" id="A0A3M7RA60"/>
<protein>
    <submittedName>
        <fullName evidence="1">Uncharacterized protein</fullName>
    </submittedName>
</protein>
<dbReference type="EMBL" id="REGN01003882">
    <property type="protein sequence ID" value="RNA20294.1"/>
    <property type="molecule type" value="Genomic_DNA"/>
</dbReference>
<dbReference type="Proteomes" id="UP000276133">
    <property type="component" value="Unassembled WGS sequence"/>
</dbReference>
<keyword evidence="2" id="KW-1185">Reference proteome</keyword>